<keyword evidence="2" id="KW-0732">Signal</keyword>
<evidence type="ECO:0000313" key="3">
    <source>
        <dbReference type="EMBL" id="CAL0316890.1"/>
    </source>
</evidence>
<dbReference type="AlphaFoldDB" id="A0AAV1X5F2"/>
<reference evidence="3 4" key="1">
    <citation type="submission" date="2024-03" db="EMBL/GenBank/DDBJ databases">
        <authorList>
            <person name="Martinez-Hernandez J."/>
        </authorList>
    </citation>
    <scope>NUCLEOTIDE SEQUENCE [LARGE SCALE GENOMIC DNA]</scope>
</reference>
<dbReference type="EMBL" id="CAXHTB010000012">
    <property type="protein sequence ID" value="CAL0316890.1"/>
    <property type="molecule type" value="Genomic_DNA"/>
</dbReference>
<sequence length="165" mass="18938">MIYENMIMICLIWWITEGRNLWAEKKPPPPKKLKRASSSQPPLELDRSKFRKRGKQERNTLLLNWVFVLERKIRLNQDHILQQNEILRQGQVYHHQGMFAALQILIPGNQIWGSTDIFTEQFPWPGVRPMFPGGPGPSGTTGNPEDGDGGDEAAHGDDDDMDFMN</sequence>
<feature type="signal peptide" evidence="2">
    <location>
        <begin position="1"/>
        <end position="18"/>
    </location>
</feature>
<feature type="region of interest" description="Disordered" evidence="1">
    <location>
        <begin position="26"/>
        <end position="52"/>
    </location>
</feature>
<protein>
    <submittedName>
        <fullName evidence="3">Uncharacterized protein</fullName>
    </submittedName>
</protein>
<gene>
    <name evidence="3" type="ORF">LLUT_LOCUS17950</name>
</gene>
<evidence type="ECO:0000256" key="2">
    <source>
        <dbReference type="SAM" id="SignalP"/>
    </source>
</evidence>
<name>A0AAV1X5F2_LUPLU</name>
<accession>A0AAV1X5F2</accession>
<dbReference type="Proteomes" id="UP001497480">
    <property type="component" value="Unassembled WGS sequence"/>
</dbReference>
<feature type="region of interest" description="Disordered" evidence="1">
    <location>
        <begin position="127"/>
        <end position="165"/>
    </location>
</feature>
<keyword evidence="4" id="KW-1185">Reference proteome</keyword>
<feature type="compositionally biased region" description="Acidic residues" evidence="1">
    <location>
        <begin position="145"/>
        <end position="165"/>
    </location>
</feature>
<evidence type="ECO:0000313" key="4">
    <source>
        <dbReference type="Proteomes" id="UP001497480"/>
    </source>
</evidence>
<proteinExistence type="predicted"/>
<evidence type="ECO:0000256" key="1">
    <source>
        <dbReference type="SAM" id="MobiDB-lite"/>
    </source>
</evidence>
<feature type="chain" id="PRO_5043539152" evidence="2">
    <location>
        <begin position="19"/>
        <end position="165"/>
    </location>
</feature>
<comment type="caution">
    <text evidence="3">The sequence shown here is derived from an EMBL/GenBank/DDBJ whole genome shotgun (WGS) entry which is preliminary data.</text>
</comment>
<organism evidence="3 4">
    <name type="scientific">Lupinus luteus</name>
    <name type="common">European yellow lupine</name>
    <dbReference type="NCBI Taxonomy" id="3873"/>
    <lineage>
        <taxon>Eukaryota</taxon>
        <taxon>Viridiplantae</taxon>
        <taxon>Streptophyta</taxon>
        <taxon>Embryophyta</taxon>
        <taxon>Tracheophyta</taxon>
        <taxon>Spermatophyta</taxon>
        <taxon>Magnoliopsida</taxon>
        <taxon>eudicotyledons</taxon>
        <taxon>Gunneridae</taxon>
        <taxon>Pentapetalae</taxon>
        <taxon>rosids</taxon>
        <taxon>fabids</taxon>
        <taxon>Fabales</taxon>
        <taxon>Fabaceae</taxon>
        <taxon>Papilionoideae</taxon>
        <taxon>50 kb inversion clade</taxon>
        <taxon>genistoids sensu lato</taxon>
        <taxon>core genistoids</taxon>
        <taxon>Genisteae</taxon>
        <taxon>Lupinus</taxon>
    </lineage>
</organism>